<dbReference type="eggNOG" id="COG1846">
    <property type="taxonomic scope" value="Bacteria"/>
</dbReference>
<sequence length="385" mass="38742">MPASPSAARAINDREALRLLRSGPLTAADLTRLTGLSRPTVADLVRRLGDAGLVTVVGEADVRRRGPNAQLYGIVRTRAHVAALDVRTHSVSVVVADLLGEVLAEASTPIGPATTTEHAVARTLTLLTDTALEAGAPTLHSVGIGVPGLVDPRTGDLRGIAGLPRWHGEVLAELRARLAGRLLVENETSVAAVAEHRLGATRDLDTFALLWLGHGTGAALVVNGGLHRGASGGAGELGFLPVPGRPWPAGGGFHGLACSAAIAELATEHGLVSSSLVPSSDLPGAAAVRDAVTTGADGFLDALADRVAVGAASIAAVLDPGCVVLGGEIGRAGGEDLAGRVADRLSAASPITTTVRPSALGGEAVLRGALLTACESAQDDVFATV</sequence>
<dbReference type="SUPFAM" id="SSF53067">
    <property type="entry name" value="Actin-like ATPase domain"/>
    <property type="match status" value="1"/>
</dbReference>
<dbReference type="eggNOG" id="COG1940">
    <property type="taxonomic scope" value="Bacteria"/>
</dbReference>
<dbReference type="InterPro" id="IPR000835">
    <property type="entry name" value="HTH_MarR-typ"/>
</dbReference>
<evidence type="ECO:0000256" key="1">
    <source>
        <dbReference type="ARBA" id="ARBA00006479"/>
    </source>
</evidence>
<dbReference type="Pfam" id="PF00480">
    <property type="entry name" value="ROK"/>
    <property type="match status" value="1"/>
</dbReference>
<dbReference type="InterPro" id="IPR011991">
    <property type="entry name" value="ArsR-like_HTH"/>
</dbReference>
<feature type="domain" description="HTH marR-type" evidence="2">
    <location>
        <begin position="19"/>
        <end position="65"/>
    </location>
</feature>
<dbReference type="PANTHER" id="PTHR18964">
    <property type="entry name" value="ROK (REPRESSOR, ORF, KINASE) FAMILY"/>
    <property type="match status" value="1"/>
</dbReference>
<accession>K0K395</accession>
<dbReference type="STRING" id="1179773.BN6_40720"/>
<dbReference type="Gene3D" id="3.30.420.40">
    <property type="match status" value="2"/>
</dbReference>
<dbReference type="HOGENOM" id="CLU_036604_13_3_11"/>
<dbReference type="PANTHER" id="PTHR18964:SF149">
    <property type="entry name" value="BIFUNCTIONAL UDP-N-ACETYLGLUCOSAMINE 2-EPIMERASE_N-ACETYLMANNOSAMINE KINASE"/>
    <property type="match status" value="1"/>
</dbReference>
<dbReference type="CDD" id="cd23763">
    <property type="entry name" value="ASKHA_ATPase_ROK"/>
    <property type="match status" value="1"/>
</dbReference>
<dbReference type="InterPro" id="IPR036388">
    <property type="entry name" value="WH-like_DNA-bd_sf"/>
</dbReference>
<organism evidence="3 4">
    <name type="scientific">Saccharothrix espanaensis (strain ATCC 51144 / DSM 44229 / JCM 9112 / NBRC 15066 / NRRL 15764)</name>
    <dbReference type="NCBI Taxonomy" id="1179773"/>
    <lineage>
        <taxon>Bacteria</taxon>
        <taxon>Bacillati</taxon>
        <taxon>Actinomycetota</taxon>
        <taxon>Actinomycetes</taxon>
        <taxon>Pseudonocardiales</taxon>
        <taxon>Pseudonocardiaceae</taxon>
        <taxon>Saccharothrix</taxon>
    </lineage>
</organism>
<dbReference type="BioCyc" id="SESP1179773:BN6_RS19710-MONOMER"/>
<dbReference type="Gene3D" id="1.10.10.10">
    <property type="entry name" value="Winged helix-like DNA-binding domain superfamily/Winged helix DNA-binding domain"/>
    <property type="match status" value="1"/>
</dbReference>
<dbReference type="InterPro" id="IPR000600">
    <property type="entry name" value="ROK"/>
</dbReference>
<reference evidence="3 4" key="1">
    <citation type="journal article" date="2012" name="BMC Genomics">
        <title>Complete genome sequence of Saccharothrix espanaensis DSM 44229T and comparison to the other completely sequenced Pseudonocardiaceae.</title>
        <authorList>
            <person name="Strobel T."/>
            <person name="Al-Dilaimi A."/>
            <person name="Blom J."/>
            <person name="Gessner A."/>
            <person name="Kalinowski J."/>
            <person name="Luzhetska M."/>
            <person name="Puhler A."/>
            <person name="Szczepanowski R."/>
            <person name="Bechthold A."/>
            <person name="Ruckert C."/>
        </authorList>
    </citation>
    <scope>NUCLEOTIDE SEQUENCE [LARGE SCALE GENOMIC DNA]</scope>
    <source>
        <strain evidence="4">ATCC 51144 / DSM 44229 / JCM 9112 / NBRC 15066 / NRRL 15764</strain>
    </source>
</reference>
<dbReference type="InterPro" id="IPR043129">
    <property type="entry name" value="ATPase_NBD"/>
</dbReference>
<evidence type="ECO:0000313" key="3">
    <source>
        <dbReference type="EMBL" id="CCH31359.1"/>
    </source>
</evidence>
<dbReference type="AlphaFoldDB" id="K0K395"/>
<protein>
    <submittedName>
        <fullName evidence="3">Transcriptional regulator, ROK family</fullName>
    </submittedName>
</protein>
<evidence type="ECO:0000259" key="2">
    <source>
        <dbReference type="Pfam" id="PF12802"/>
    </source>
</evidence>
<dbReference type="RefSeq" id="WP_015101471.1">
    <property type="nucleotide sequence ID" value="NC_019673.1"/>
</dbReference>
<dbReference type="Pfam" id="PF12802">
    <property type="entry name" value="MarR_2"/>
    <property type="match status" value="1"/>
</dbReference>
<gene>
    <name evidence="3" type="ordered locus">BN6_40720</name>
</gene>
<dbReference type="InterPro" id="IPR036390">
    <property type="entry name" value="WH_DNA-bd_sf"/>
</dbReference>
<keyword evidence="4" id="KW-1185">Reference proteome</keyword>
<proteinExistence type="inferred from homology"/>
<dbReference type="KEGG" id="sesp:BN6_40720"/>
<name>K0K395_SACES</name>
<dbReference type="OrthoDB" id="3523179at2"/>
<comment type="similarity">
    <text evidence="1">Belongs to the ROK (NagC/XylR) family.</text>
</comment>
<dbReference type="PATRIC" id="fig|1179773.3.peg.4077"/>
<dbReference type="Proteomes" id="UP000006281">
    <property type="component" value="Chromosome"/>
</dbReference>
<dbReference type="GO" id="GO:0003700">
    <property type="term" value="F:DNA-binding transcription factor activity"/>
    <property type="evidence" value="ECO:0007669"/>
    <property type="project" value="InterPro"/>
</dbReference>
<dbReference type="EMBL" id="HE804045">
    <property type="protein sequence ID" value="CCH31359.1"/>
    <property type="molecule type" value="Genomic_DNA"/>
</dbReference>
<evidence type="ECO:0000313" key="4">
    <source>
        <dbReference type="Proteomes" id="UP000006281"/>
    </source>
</evidence>
<dbReference type="SUPFAM" id="SSF46785">
    <property type="entry name" value="Winged helix' DNA-binding domain"/>
    <property type="match status" value="1"/>
</dbReference>
<dbReference type="CDD" id="cd00090">
    <property type="entry name" value="HTH_ARSR"/>
    <property type="match status" value="1"/>
</dbReference>